<organism evidence="2 3">
    <name type="scientific">Ambrosia artemisiifolia</name>
    <name type="common">Common ragweed</name>
    <dbReference type="NCBI Taxonomy" id="4212"/>
    <lineage>
        <taxon>Eukaryota</taxon>
        <taxon>Viridiplantae</taxon>
        <taxon>Streptophyta</taxon>
        <taxon>Embryophyta</taxon>
        <taxon>Tracheophyta</taxon>
        <taxon>Spermatophyta</taxon>
        <taxon>Magnoliopsida</taxon>
        <taxon>eudicotyledons</taxon>
        <taxon>Gunneridae</taxon>
        <taxon>Pentapetalae</taxon>
        <taxon>asterids</taxon>
        <taxon>campanulids</taxon>
        <taxon>Asterales</taxon>
        <taxon>Asteraceae</taxon>
        <taxon>Asteroideae</taxon>
        <taxon>Heliantheae alliance</taxon>
        <taxon>Heliantheae</taxon>
        <taxon>Ambrosia</taxon>
    </lineage>
</organism>
<name>A0AAD5GDM7_AMBAR</name>
<comment type="caution">
    <text evidence="2">The sequence shown here is derived from an EMBL/GenBank/DDBJ whole genome shotgun (WGS) entry which is preliminary data.</text>
</comment>
<evidence type="ECO:0000313" key="2">
    <source>
        <dbReference type="EMBL" id="KAI7738370.1"/>
    </source>
</evidence>
<feature type="compositionally biased region" description="Polar residues" evidence="1">
    <location>
        <begin position="33"/>
        <end position="43"/>
    </location>
</feature>
<evidence type="ECO:0000256" key="1">
    <source>
        <dbReference type="SAM" id="MobiDB-lite"/>
    </source>
</evidence>
<gene>
    <name evidence="2" type="ORF">M8C21_008433</name>
</gene>
<keyword evidence="3" id="KW-1185">Reference proteome</keyword>
<accession>A0AAD5GDM7</accession>
<feature type="region of interest" description="Disordered" evidence="1">
    <location>
        <begin position="15"/>
        <end position="46"/>
    </location>
</feature>
<dbReference type="AlphaFoldDB" id="A0AAD5GDM7"/>
<dbReference type="InterPro" id="IPR036770">
    <property type="entry name" value="Ankyrin_rpt-contain_sf"/>
</dbReference>
<evidence type="ECO:0000313" key="3">
    <source>
        <dbReference type="Proteomes" id="UP001206925"/>
    </source>
</evidence>
<feature type="non-terminal residue" evidence="2">
    <location>
        <position position="1"/>
    </location>
</feature>
<dbReference type="Proteomes" id="UP001206925">
    <property type="component" value="Unassembled WGS sequence"/>
</dbReference>
<protein>
    <submittedName>
        <fullName evidence="2">Uncharacterized protein</fullName>
    </submittedName>
</protein>
<reference evidence="2" key="1">
    <citation type="submission" date="2022-06" db="EMBL/GenBank/DDBJ databases">
        <title>Uncovering the hologenomic basis of an extraordinary plant invasion.</title>
        <authorList>
            <person name="Bieker V.C."/>
            <person name="Martin M.D."/>
            <person name="Gilbert T."/>
            <person name="Hodgins K."/>
            <person name="Battlay P."/>
            <person name="Petersen B."/>
            <person name="Wilson J."/>
        </authorList>
    </citation>
    <scope>NUCLEOTIDE SEQUENCE</scope>
    <source>
        <strain evidence="2">AA19_3_7</strain>
        <tissue evidence="2">Leaf</tissue>
    </source>
</reference>
<feature type="compositionally biased region" description="Low complexity" evidence="1">
    <location>
        <begin position="21"/>
        <end position="32"/>
    </location>
</feature>
<dbReference type="EMBL" id="JAMZMK010008822">
    <property type="protein sequence ID" value="KAI7738370.1"/>
    <property type="molecule type" value="Genomic_DNA"/>
</dbReference>
<proteinExistence type="predicted"/>
<sequence length="113" mass="12473">MAQTGVQLAAVVQDKVLSHHQPQPQQKQQLQQEIHNNSAASQAKTERLKPNLPRRYLFGAGSRENYLKTGVPLYEASIRCDWVAAKAILDEKQDLVSITENGETALHVAASAK</sequence>
<dbReference type="Gene3D" id="1.25.40.20">
    <property type="entry name" value="Ankyrin repeat-containing domain"/>
    <property type="match status" value="1"/>
</dbReference>